<dbReference type="EMBL" id="HG916852">
    <property type="protein sequence ID" value="CDM58764.1"/>
    <property type="molecule type" value="Genomic_DNA"/>
</dbReference>
<gene>
    <name evidence="8" type="ORF">LPU83_3114</name>
</gene>
<dbReference type="eggNOG" id="COG4178">
    <property type="taxonomic scope" value="Bacteria"/>
</dbReference>
<feature type="transmembrane region" description="Helical" evidence="6">
    <location>
        <begin position="40"/>
        <end position="61"/>
    </location>
</feature>
<keyword evidence="8" id="KW-0067">ATP-binding</keyword>
<dbReference type="PATRIC" id="fig|348824.6.peg.3361"/>
<dbReference type="Pfam" id="PF06472">
    <property type="entry name" value="ABC_membrane_2"/>
    <property type="match status" value="1"/>
</dbReference>
<comment type="subcellular location">
    <subcellularLocation>
        <location evidence="1">Membrane</location>
        <topology evidence="1">Multi-pass membrane protein</topology>
    </subcellularLocation>
</comment>
<dbReference type="HOGENOM" id="CLU_1968803_0_0_5"/>
<evidence type="ECO:0000259" key="7">
    <source>
        <dbReference type="Pfam" id="PF06472"/>
    </source>
</evidence>
<organism evidence="8 9">
    <name type="scientific">Rhizobium favelukesii</name>
    <dbReference type="NCBI Taxonomy" id="348824"/>
    <lineage>
        <taxon>Bacteria</taxon>
        <taxon>Pseudomonadati</taxon>
        <taxon>Pseudomonadota</taxon>
        <taxon>Alphaproteobacteria</taxon>
        <taxon>Hyphomicrobiales</taxon>
        <taxon>Rhizobiaceae</taxon>
        <taxon>Rhizobium/Agrobacterium group</taxon>
        <taxon>Rhizobium</taxon>
    </lineage>
</organism>
<dbReference type="InterPro" id="IPR011527">
    <property type="entry name" value="ABC1_TM_dom"/>
</dbReference>
<dbReference type="PANTHER" id="PTHR11384:SF59">
    <property type="entry name" value="LYSOSOMAL COBALAMIN TRANSPORTER ABCD4"/>
    <property type="match status" value="1"/>
</dbReference>
<keyword evidence="4 6" id="KW-1133">Transmembrane helix</keyword>
<dbReference type="GO" id="GO:0016020">
    <property type="term" value="C:membrane"/>
    <property type="evidence" value="ECO:0007669"/>
    <property type="project" value="UniProtKB-SubCell"/>
</dbReference>
<dbReference type="InterPro" id="IPR050835">
    <property type="entry name" value="ABC_transporter_sub-D"/>
</dbReference>
<dbReference type="AlphaFoldDB" id="W6RD19"/>
<keyword evidence="3 6" id="KW-0812">Transmembrane</keyword>
<evidence type="ECO:0000256" key="1">
    <source>
        <dbReference type="ARBA" id="ARBA00004141"/>
    </source>
</evidence>
<dbReference type="KEGG" id="rhl:LPU83_3114"/>
<evidence type="ECO:0000313" key="8">
    <source>
        <dbReference type="EMBL" id="CDM58764.1"/>
    </source>
</evidence>
<evidence type="ECO:0000256" key="2">
    <source>
        <dbReference type="ARBA" id="ARBA00022448"/>
    </source>
</evidence>
<dbReference type="Proteomes" id="UP000019443">
    <property type="component" value="Chromosome"/>
</dbReference>
<dbReference type="GO" id="GO:0140359">
    <property type="term" value="F:ABC-type transporter activity"/>
    <property type="evidence" value="ECO:0007669"/>
    <property type="project" value="InterPro"/>
</dbReference>
<keyword evidence="2" id="KW-0813">Transport</keyword>
<evidence type="ECO:0000256" key="4">
    <source>
        <dbReference type="ARBA" id="ARBA00022989"/>
    </source>
</evidence>
<reference evidence="8" key="1">
    <citation type="submission" date="2013-11" db="EMBL/GenBank/DDBJ databases">
        <title>Draft genome sequence of the broad-host-range Rhizobium sp. LPU83 strain, a member of the low-genetic diversity Oregon-like Rhizobium sp. group.</title>
        <authorList>
            <person name="Wibberg D."/>
            <person name="Puehler A."/>
            <person name="Schlueter A."/>
        </authorList>
    </citation>
    <scope>NUCLEOTIDE SEQUENCE [LARGE SCALE GENOMIC DNA]</scope>
    <source>
        <strain evidence="8">LPU83</strain>
    </source>
</reference>
<sequence>MEELTRRAVKLCLTDGAYYRLDVTSELSHPDQRISKDIRAFAVTTLSFLLALFRAAAGVAYPGSGRILRPGIRFLPQQPYFPPSTLRQLIVPLAVNAEIPDERISMLLAELRLERISKAEGFRQEVE</sequence>
<accession>W6RD19</accession>
<evidence type="ECO:0000256" key="3">
    <source>
        <dbReference type="ARBA" id="ARBA00022692"/>
    </source>
</evidence>
<keyword evidence="9" id="KW-1185">Reference proteome</keyword>
<evidence type="ECO:0000256" key="5">
    <source>
        <dbReference type="ARBA" id="ARBA00023136"/>
    </source>
</evidence>
<proteinExistence type="predicted"/>
<evidence type="ECO:0000256" key="6">
    <source>
        <dbReference type="SAM" id="Phobius"/>
    </source>
</evidence>
<dbReference type="GO" id="GO:0005524">
    <property type="term" value="F:ATP binding"/>
    <property type="evidence" value="ECO:0007669"/>
    <property type="project" value="UniProtKB-KW"/>
</dbReference>
<feature type="domain" description="ABC transmembrane type-1" evidence="7">
    <location>
        <begin position="3"/>
        <end position="55"/>
    </location>
</feature>
<keyword evidence="8" id="KW-0547">Nucleotide-binding</keyword>
<protein>
    <submittedName>
        <fullName evidence="8">ATP-binding cassette transporter</fullName>
    </submittedName>
</protein>
<name>W6RD19_9HYPH</name>
<keyword evidence="5 6" id="KW-0472">Membrane</keyword>
<evidence type="ECO:0000313" key="9">
    <source>
        <dbReference type="Proteomes" id="UP000019443"/>
    </source>
</evidence>
<dbReference type="PANTHER" id="PTHR11384">
    <property type="entry name" value="ATP-BINDING CASSETTE, SUB-FAMILY D MEMBER"/>
    <property type="match status" value="1"/>
</dbReference>